<proteinExistence type="predicted"/>
<evidence type="ECO:0000313" key="1">
    <source>
        <dbReference type="EMBL" id="KAK9297088.1"/>
    </source>
</evidence>
<gene>
    <name evidence="1" type="ORF">QLX08_009102</name>
</gene>
<accession>A0AAW0ZK77</accession>
<dbReference type="EMBL" id="JAWNGG020000197">
    <property type="protein sequence ID" value="KAK9297088.1"/>
    <property type="molecule type" value="Genomic_DNA"/>
</dbReference>
<organism evidence="1 2">
    <name type="scientific">Tetragonisca angustula</name>
    <dbReference type="NCBI Taxonomy" id="166442"/>
    <lineage>
        <taxon>Eukaryota</taxon>
        <taxon>Metazoa</taxon>
        <taxon>Ecdysozoa</taxon>
        <taxon>Arthropoda</taxon>
        <taxon>Hexapoda</taxon>
        <taxon>Insecta</taxon>
        <taxon>Pterygota</taxon>
        <taxon>Neoptera</taxon>
        <taxon>Endopterygota</taxon>
        <taxon>Hymenoptera</taxon>
        <taxon>Apocrita</taxon>
        <taxon>Aculeata</taxon>
        <taxon>Apoidea</taxon>
        <taxon>Anthophila</taxon>
        <taxon>Apidae</taxon>
        <taxon>Tetragonisca</taxon>
    </lineage>
</organism>
<keyword evidence="2" id="KW-1185">Reference proteome</keyword>
<dbReference type="Proteomes" id="UP001432146">
    <property type="component" value="Unassembled WGS sequence"/>
</dbReference>
<sequence length="111" mass="12828">MESFINSLSTLVRRSQMKKKSKINLFSNDQHSNLARSTINYFRDLPQITRVARIKKRSCARYDVNFKIAAVLPPEIVYVNNVTDQRTDTAQELFYEPSAYVNTTSKTMSNT</sequence>
<comment type="caution">
    <text evidence="1">The sequence shown here is derived from an EMBL/GenBank/DDBJ whole genome shotgun (WGS) entry which is preliminary data.</text>
</comment>
<reference evidence="1 2" key="1">
    <citation type="submission" date="2024-05" db="EMBL/GenBank/DDBJ databases">
        <title>The nuclear and mitochondrial genome assemblies of Tetragonisca angustula (Apidae: Meliponini), a tiny yet remarkable pollinator in the Neotropics.</title>
        <authorList>
            <person name="Ferrari R."/>
            <person name="Ricardo P.C."/>
            <person name="Dias F.C."/>
            <person name="Araujo N.S."/>
            <person name="Soares D.O."/>
            <person name="Zhou Q.-S."/>
            <person name="Zhu C.-D."/>
            <person name="Coutinho L."/>
            <person name="Airas M.C."/>
            <person name="Batista T.M."/>
        </authorList>
    </citation>
    <scope>NUCLEOTIDE SEQUENCE [LARGE SCALE GENOMIC DNA]</scope>
    <source>
        <strain evidence="1">ASF017062</strain>
        <tissue evidence="1">Abdomen</tissue>
    </source>
</reference>
<evidence type="ECO:0000313" key="2">
    <source>
        <dbReference type="Proteomes" id="UP001432146"/>
    </source>
</evidence>
<protein>
    <submittedName>
        <fullName evidence="1">Uncharacterized protein</fullName>
    </submittedName>
</protein>
<name>A0AAW0ZK77_9HYME</name>
<dbReference type="AlphaFoldDB" id="A0AAW0ZK77"/>